<keyword evidence="2 3" id="KW-0274">FAD</keyword>
<dbReference type="SUPFAM" id="SSF51905">
    <property type="entry name" value="FAD/NAD(P)-binding domain"/>
    <property type="match status" value="1"/>
</dbReference>
<dbReference type="InterPro" id="IPR036188">
    <property type="entry name" value="FAD/NAD-bd_sf"/>
</dbReference>
<dbReference type="Gene3D" id="3.50.50.60">
    <property type="entry name" value="FAD/NAD(P)-binding domain"/>
    <property type="match status" value="1"/>
</dbReference>
<dbReference type="EMBL" id="KZ825471">
    <property type="protein sequence ID" value="PYI35215.1"/>
    <property type="molecule type" value="Genomic_DNA"/>
</dbReference>
<dbReference type="Gene3D" id="3.30.560.10">
    <property type="entry name" value="Glucose Oxidase, domain 3"/>
    <property type="match status" value="1"/>
</dbReference>
<dbReference type="Pfam" id="PF00732">
    <property type="entry name" value="GMC_oxred_N"/>
    <property type="match status" value="1"/>
</dbReference>
<name>A0A2V5IEM8_9EURO</name>
<dbReference type="SUPFAM" id="SSF54373">
    <property type="entry name" value="FAD-linked reductases, C-terminal domain"/>
    <property type="match status" value="1"/>
</dbReference>
<organism evidence="6 7">
    <name type="scientific">Aspergillus indologenus CBS 114.80</name>
    <dbReference type="NCBI Taxonomy" id="1450541"/>
    <lineage>
        <taxon>Eukaryota</taxon>
        <taxon>Fungi</taxon>
        <taxon>Dikarya</taxon>
        <taxon>Ascomycota</taxon>
        <taxon>Pezizomycotina</taxon>
        <taxon>Eurotiomycetes</taxon>
        <taxon>Eurotiomycetidae</taxon>
        <taxon>Eurotiales</taxon>
        <taxon>Aspergillaceae</taxon>
        <taxon>Aspergillus</taxon>
        <taxon>Aspergillus subgen. Circumdati</taxon>
    </lineage>
</organism>
<dbReference type="AlphaFoldDB" id="A0A2V5IEM8"/>
<dbReference type="Proteomes" id="UP000248817">
    <property type="component" value="Unassembled WGS sequence"/>
</dbReference>
<feature type="domain" description="Glucose-methanol-choline oxidoreductase N-terminal" evidence="5">
    <location>
        <begin position="282"/>
        <end position="296"/>
    </location>
</feature>
<proteinExistence type="inferred from homology"/>
<accession>A0A2V5IEM8</accession>
<feature type="binding site" evidence="2">
    <location>
        <begin position="21"/>
        <end position="22"/>
    </location>
    <ligand>
        <name>FAD</name>
        <dbReference type="ChEBI" id="CHEBI:57692"/>
    </ligand>
</feature>
<keyword evidence="3" id="KW-0285">Flavoprotein</keyword>
<dbReference type="GO" id="GO:0050660">
    <property type="term" value="F:flavin adenine dinucleotide binding"/>
    <property type="evidence" value="ECO:0007669"/>
    <property type="project" value="InterPro"/>
</dbReference>
<dbReference type="InterPro" id="IPR000172">
    <property type="entry name" value="GMC_OxRdtase_N"/>
</dbReference>
<feature type="domain" description="Glucose-methanol-choline oxidoreductase N-terminal" evidence="4">
    <location>
        <begin position="90"/>
        <end position="113"/>
    </location>
</feature>
<dbReference type="InterPro" id="IPR007867">
    <property type="entry name" value="GMC_OxRtase_C"/>
</dbReference>
<evidence type="ECO:0000256" key="1">
    <source>
        <dbReference type="ARBA" id="ARBA00010790"/>
    </source>
</evidence>
<reference evidence="6 7" key="1">
    <citation type="submission" date="2018-02" db="EMBL/GenBank/DDBJ databases">
        <title>The genomes of Aspergillus section Nigri reveals drivers in fungal speciation.</title>
        <authorList>
            <consortium name="DOE Joint Genome Institute"/>
            <person name="Vesth T.C."/>
            <person name="Nybo J."/>
            <person name="Theobald S."/>
            <person name="Brandl J."/>
            <person name="Frisvad J.C."/>
            <person name="Nielsen K.F."/>
            <person name="Lyhne E.K."/>
            <person name="Kogle M.E."/>
            <person name="Kuo A."/>
            <person name="Riley R."/>
            <person name="Clum A."/>
            <person name="Nolan M."/>
            <person name="Lipzen A."/>
            <person name="Salamov A."/>
            <person name="Henrissat B."/>
            <person name="Wiebenga A."/>
            <person name="De vries R.P."/>
            <person name="Grigoriev I.V."/>
            <person name="Mortensen U.H."/>
            <person name="Andersen M.R."/>
            <person name="Baker S.E."/>
        </authorList>
    </citation>
    <scope>NUCLEOTIDE SEQUENCE [LARGE SCALE GENOMIC DNA]</scope>
    <source>
        <strain evidence="6 7">CBS 114.80</strain>
    </source>
</reference>
<dbReference type="InterPro" id="IPR012132">
    <property type="entry name" value="GMC_OxRdtase"/>
</dbReference>
<gene>
    <name evidence="6" type="ORF">BP00DRAFT_481517</name>
</gene>
<comment type="cofactor">
    <cofactor evidence="2">
        <name>FAD</name>
        <dbReference type="ChEBI" id="CHEBI:57692"/>
    </cofactor>
</comment>
<dbReference type="GO" id="GO:0016614">
    <property type="term" value="F:oxidoreductase activity, acting on CH-OH group of donors"/>
    <property type="evidence" value="ECO:0007669"/>
    <property type="project" value="InterPro"/>
</dbReference>
<evidence type="ECO:0000256" key="3">
    <source>
        <dbReference type="RuleBase" id="RU003968"/>
    </source>
</evidence>
<dbReference type="Pfam" id="PF05199">
    <property type="entry name" value="GMC_oxred_C"/>
    <property type="match status" value="1"/>
</dbReference>
<evidence type="ECO:0000259" key="5">
    <source>
        <dbReference type="PROSITE" id="PS00624"/>
    </source>
</evidence>
<dbReference type="PIRSF" id="PIRSF000137">
    <property type="entry name" value="Alcohol_oxidase"/>
    <property type="match status" value="1"/>
</dbReference>
<dbReference type="PROSITE" id="PS00623">
    <property type="entry name" value="GMC_OXRED_1"/>
    <property type="match status" value="1"/>
</dbReference>
<evidence type="ECO:0000313" key="7">
    <source>
        <dbReference type="Proteomes" id="UP000248817"/>
    </source>
</evidence>
<protein>
    <submittedName>
        <fullName evidence="6">Glucose-methanol-choline oxidoreductase</fullName>
    </submittedName>
</protein>
<evidence type="ECO:0000259" key="4">
    <source>
        <dbReference type="PROSITE" id="PS00623"/>
    </source>
</evidence>
<dbReference type="PROSITE" id="PS00624">
    <property type="entry name" value="GMC_OXRED_2"/>
    <property type="match status" value="1"/>
</dbReference>
<dbReference type="PANTHER" id="PTHR11552">
    <property type="entry name" value="GLUCOSE-METHANOL-CHOLINE GMC OXIDOREDUCTASE"/>
    <property type="match status" value="1"/>
</dbReference>
<keyword evidence="7" id="KW-1185">Reference proteome</keyword>
<comment type="similarity">
    <text evidence="1 3">Belongs to the GMC oxidoreductase family.</text>
</comment>
<evidence type="ECO:0000313" key="6">
    <source>
        <dbReference type="EMBL" id="PYI35215.1"/>
    </source>
</evidence>
<evidence type="ECO:0000256" key="2">
    <source>
        <dbReference type="PIRSR" id="PIRSR000137-2"/>
    </source>
</evidence>
<sequence length="603" mass="64977">MDYQVDTTPLEADYVIVGGGTSGLVLAARLSEGDSARSVIVLEAGKNLIDDPRVQTPALWTTLMGSEADWQYQSTPQAALGDRVIKEPQGKLLGGSSGINGQAFVAPTKAGIDGWEKLGARGWNWANLSPYYRKAFTLQLPDEETRDHIGTSWVDHEVNGTSGPIKVSFPAVRQDPLSKAWVDTFRDMGYGVTGDPFSGVSTGGYSNLAAVDAETKTRSYAATGYGVPAIQRPSVRILTKAVARRIRLISGESGVTATGVEVDIEGQATFITAKKEVMLTAGALNTPRLLELSGIGGKAILDTFGIPVVIENPHVGENLQDHLMSGISFEVKPGVMTGDPLLRQEPDAVQTALQLYAEHKAGPMTVGGVQSCAYMPIIEYQGRQEAKRAHLETFRGPPDARHEVIRDIYGASDAPTCSMFMFLAQANLHQDGKSFVGQELLPGNYLSLGLSQSLPFSRGTVHIASSDPDAPPTIDPRYFSNPLDLDIMARNLLDVERLHGLKPIADYLELDGRRNHADAFLTDLESAKKYLRDTATTTYHSCGTVAMLPREKGGVVDERLRVYGTTNLRVCDASIFPLIPAANIMSTVYAVAERAADTVKADA</sequence>
<dbReference type="PANTHER" id="PTHR11552:SF210">
    <property type="entry name" value="GLUCOSE-METHANOL-CHOLINE OXIDOREDUCTASE N-TERMINAL DOMAIN-CONTAINING PROTEIN-RELATED"/>
    <property type="match status" value="1"/>
</dbReference>